<organism evidence="2 3">
    <name type="scientific">Leishmania martiniquensis</name>
    <dbReference type="NCBI Taxonomy" id="1580590"/>
    <lineage>
        <taxon>Eukaryota</taxon>
        <taxon>Discoba</taxon>
        <taxon>Euglenozoa</taxon>
        <taxon>Kinetoplastea</taxon>
        <taxon>Metakinetoplastina</taxon>
        <taxon>Trypanosomatida</taxon>
        <taxon>Trypanosomatidae</taxon>
        <taxon>Leishmaniinae</taxon>
        <taxon>Leishmania</taxon>
    </lineage>
</organism>
<feature type="compositionally biased region" description="Basic and acidic residues" evidence="1">
    <location>
        <begin position="379"/>
        <end position="402"/>
    </location>
</feature>
<feature type="compositionally biased region" description="Low complexity" evidence="1">
    <location>
        <begin position="179"/>
        <end position="192"/>
    </location>
</feature>
<dbReference type="GeneID" id="92518001"/>
<feature type="region of interest" description="Disordered" evidence="1">
    <location>
        <begin position="161"/>
        <end position="226"/>
    </location>
</feature>
<evidence type="ECO:0000313" key="3">
    <source>
        <dbReference type="Proteomes" id="UP000673552"/>
    </source>
</evidence>
<comment type="caution">
    <text evidence="2">The sequence shown here is derived from an EMBL/GenBank/DDBJ whole genome shotgun (WGS) entry which is preliminary data.</text>
</comment>
<feature type="compositionally biased region" description="Polar residues" evidence="1">
    <location>
        <begin position="626"/>
        <end position="648"/>
    </location>
</feature>
<reference evidence="2 3" key="1">
    <citation type="submission" date="2021-03" db="EMBL/GenBank/DDBJ databases">
        <title>Leishmania (Mundinia) martiniquensis Genome sequencing and assembly.</title>
        <authorList>
            <person name="Almutairi H."/>
            <person name="Gatherer D."/>
        </authorList>
    </citation>
    <scope>NUCLEOTIDE SEQUENCE [LARGE SCALE GENOMIC DNA]</scope>
    <source>
        <strain evidence="2">LSCM1</strain>
    </source>
</reference>
<evidence type="ECO:0000313" key="2">
    <source>
        <dbReference type="EMBL" id="KAG5488085.1"/>
    </source>
</evidence>
<feature type="region of interest" description="Disordered" evidence="1">
    <location>
        <begin position="532"/>
        <end position="586"/>
    </location>
</feature>
<dbReference type="KEGG" id="lmat:92518001"/>
<sequence length="680" mass="72323">MYFGQPESSHRQRPRHDNRHTQHHGAVDGTAPSGAMTLLPLRRRDRARNISAILTTPVVEYRPPRWTESLMKSPRALSRVPDLAAAAAPLDCSNDGYNSSTAHAYYTPLKSVAAFTTARTSSSTGGVAVPASKAEEVMLSSSSTATRQPCALFYTEASPPSAALRAQRDSEGAGKRVRGAVTGGAASVTAVRHSCGRSPPPHSASSARQSHRSGGIAEVRPGYTTSTERARYRNSVTKKLVDLYDEVAELHECRKNMAYQVTQAMRTDPRNCKESRGEVRLAYRPTPPQQSAVESVQDALEVLHGAMHELVAVYFTPEEKRYLGIDTHLFQASMEKANTYQYAPPPPKRPSSSSRGATLGARGKTSTAATSPSPSTQHSEVREERMKWAKKEATEGETHEHAVTTAPLGLPETTTPPGTSAPTPTYSESLPLQSLLPQPPPTNTALMNADSSNAGAWSEPAASAAINSARCSLLASPSTQERQFLAELAPPAASSESVPPLSPRLCSTMEQAAAPEGAEGVFGAVKEQQLIADTETAETQKGEGTPERARGPVESASTLGSAWPTDTAAGSPVHPPSRPRLSPEAQPLVKVPVRGRAEHILVAKVPPTVPPETELVTMKAQVPAPTSINLTSVPRPSQPPSHTASSVHHNGASAAARPPPQGPKKRSGFQQLLIESDSDQ</sequence>
<dbReference type="OrthoDB" id="273915at2759"/>
<proteinExistence type="predicted"/>
<dbReference type="RefSeq" id="XP_067181664.1">
    <property type="nucleotide sequence ID" value="XM_067325489.1"/>
</dbReference>
<protein>
    <submittedName>
        <fullName evidence="2">Uncharacterized protein</fullName>
    </submittedName>
</protein>
<dbReference type="EMBL" id="JAFEUZ010000001">
    <property type="protein sequence ID" value="KAG5488085.1"/>
    <property type="molecule type" value="Genomic_DNA"/>
</dbReference>
<gene>
    <name evidence="2" type="ORF">LSCM1_08149</name>
</gene>
<keyword evidence="3" id="KW-1185">Reference proteome</keyword>
<feature type="region of interest" description="Disordered" evidence="1">
    <location>
        <begin position="446"/>
        <end position="465"/>
    </location>
</feature>
<feature type="compositionally biased region" description="Low complexity" evidence="1">
    <location>
        <begin position="454"/>
        <end position="465"/>
    </location>
</feature>
<feature type="compositionally biased region" description="Low complexity" evidence="1">
    <location>
        <begin position="203"/>
        <end position="215"/>
    </location>
</feature>
<feature type="region of interest" description="Disordered" evidence="1">
    <location>
        <begin position="626"/>
        <end position="680"/>
    </location>
</feature>
<evidence type="ECO:0000256" key="1">
    <source>
        <dbReference type="SAM" id="MobiDB-lite"/>
    </source>
</evidence>
<name>A0A836HPQ0_9TRYP</name>
<feature type="compositionally biased region" description="Low complexity" evidence="1">
    <location>
        <begin position="404"/>
        <end position="425"/>
    </location>
</feature>
<feature type="compositionally biased region" description="Basic and acidic residues" evidence="1">
    <location>
        <begin position="538"/>
        <end position="551"/>
    </location>
</feature>
<accession>A0A836HPQ0</accession>
<feature type="region of interest" description="Disordered" evidence="1">
    <location>
        <begin position="340"/>
        <end position="425"/>
    </location>
</feature>
<feature type="region of interest" description="Disordered" evidence="1">
    <location>
        <begin position="1"/>
        <end position="35"/>
    </location>
</feature>
<dbReference type="Proteomes" id="UP000673552">
    <property type="component" value="Chromosome 1"/>
</dbReference>
<feature type="compositionally biased region" description="Basic residues" evidence="1">
    <location>
        <begin position="11"/>
        <end position="23"/>
    </location>
</feature>
<feature type="compositionally biased region" description="Low complexity" evidence="1">
    <location>
        <begin position="365"/>
        <end position="376"/>
    </location>
</feature>
<dbReference type="AlphaFoldDB" id="A0A836HPQ0"/>